<dbReference type="PROSITE" id="PS50994">
    <property type="entry name" value="INTEGRASE"/>
    <property type="match status" value="1"/>
</dbReference>
<dbReference type="NCBIfam" id="NF033577">
    <property type="entry name" value="transpos_IS481"/>
    <property type="match status" value="1"/>
</dbReference>
<feature type="domain" description="Integrase catalytic" evidence="2">
    <location>
        <begin position="156"/>
        <end position="334"/>
    </location>
</feature>
<protein>
    <submittedName>
        <fullName evidence="3">Transposase</fullName>
    </submittedName>
</protein>
<evidence type="ECO:0000313" key="3">
    <source>
        <dbReference type="EMBL" id="ALV27360.1"/>
    </source>
</evidence>
<dbReference type="Proteomes" id="UP000064921">
    <property type="component" value="Chromosome"/>
</dbReference>
<dbReference type="EMBL" id="CP013068">
    <property type="protein sequence ID" value="ALV27360.1"/>
    <property type="molecule type" value="Genomic_DNA"/>
</dbReference>
<proteinExistence type="predicted"/>
<feature type="compositionally biased region" description="Polar residues" evidence="1">
    <location>
        <begin position="348"/>
        <end position="366"/>
    </location>
</feature>
<keyword evidence="4" id="KW-1185">Reference proteome</keyword>
<gene>
    <name evidence="3" type="ORF">APZ00_10060</name>
</gene>
<dbReference type="Gene3D" id="3.30.420.10">
    <property type="entry name" value="Ribonuclease H-like superfamily/Ribonuclease H"/>
    <property type="match status" value="1"/>
</dbReference>
<evidence type="ECO:0000313" key="4">
    <source>
        <dbReference type="Proteomes" id="UP000064921"/>
    </source>
</evidence>
<dbReference type="PANTHER" id="PTHR35004:SF7">
    <property type="entry name" value="INTEGRASE PROTEIN"/>
    <property type="match status" value="1"/>
</dbReference>
<evidence type="ECO:0000259" key="2">
    <source>
        <dbReference type="PROSITE" id="PS50994"/>
    </source>
</evidence>
<accession>A0A0U3NCM9</accession>
<dbReference type="PANTHER" id="PTHR35004">
    <property type="entry name" value="TRANSPOSASE RV3428C-RELATED"/>
    <property type="match status" value="1"/>
</dbReference>
<dbReference type="InterPro" id="IPR036397">
    <property type="entry name" value="RNaseH_sf"/>
</dbReference>
<dbReference type="InterPro" id="IPR001584">
    <property type="entry name" value="Integrase_cat-core"/>
</dbReference>
<name>A0A0U3NCM9_9HYPH</name>
<dbReference type="InterPro" id="IPR009057">
    <property type="entry name" value="Homeodomain-like_sf"/>
</dbReference>
<dbReference type="STRING" id="121719.APZ00_10060"/>
<evidence type="ECO:0000256" key="1">
    <source>
        <dbReference type="SAM" id="MobiDB-lite"/>
    </source>
</evidence>
<reference evidence="3 4" key="1">
    <citation type="submission" date="2015-10" db="EMBL/GenBank/DDBJ databases">
        <title>The world's first case of liver abscess caused by Pannonibacter phragmitetus.</title>
        <authorList>
            <person name="Ming D."/>
            <person name="Wang M."/>
            <person name="Zhou Y."/>
            <person name="Jiang T."/>
            <person name="Hu S."/>
        </authorList>
    </citation>
    <scope>NUCLEOTIDE SEQUENCE [LARGE SCALE GENOMIC DNA]</scope>
    <source>
        <strain evidence="3 4">31801</strain>
    </source>
</reference>
<dbReference type="SUPFAM" id="SSF53098">
    <property type="entry name" value="Ribonuclease H-like"/>
    <property type="match status" value="1"/>
</dbReference>
<organism evidence="3 4">
    <name type="scientific">Pannonibacter phragmitetus</name>
    <dbReference type="NCBI Taxonomy" id="121719"/>
    <lineage>
        <taxon>Bacteria</taxon>
        <taxon>Pseudomonadati</taxon>
        <taxon>Pseudomonadota</taxon>
        <taxon>Alphaproteobacteria</taxon>
        <taxon>Hyphomicrobiales</taxon>
        <taxon>Stappiaceae</taxon>
        <taxon>Pannonibacter</taxon>
    </lineage>
</organism>
<dbReference type="InterPro" id="IPR047656">
    <property type="entry name" value="IS481-like_transpos"/>
</dbReference>
<feature type="region of interest" description="Disordered" evidence="1">
    <location>
        <begin position="333"/>
        <end position="366"/>
    </location>
</feature>
<dbReference type="GO" id="GO:0015074">
    <property type="term" value="P:DNA integration"/>
    <property type="evidence" value="ECO:0007669"/>
    <property type="project" value="InterPro"/>
</dbReference>
<dbReference type="Pfam" id="PF13551">
    <property type="entry name" value="HTH_29"/>
    <property type="match status" value="1"/>
</dbReference>
<dbReference type="InterPro" id="IPR012337">
    <property type="entry name" value="RNaseH-like_sf"/>
</dbReference>
<dbReference type="AlphaFoldDB" id="A0A0U3NCM9"/>
<dbReference type="RefSeq" id="WP_058898839.1">
    <property type="nucleotide sequence ID" value="NZ_CM011124.1"/>
</dbReference>
<sequence length="366" mass="41790">MTTKDKIARRKLSLLDLASELSNVSRACKVMGYSRQQFYEIRRNFQTYGAEGLIDRLPGAKGPHPNRVPAEIEAAVLAHALDHPCHGALRVEQELRLKGLAVSAGGVRGVWQRHGLLTRHERLLRLEKATAERAFELSEEQTRLLERFSPEFRERHIEAPHTGSLVAVDTFFVGTLKGIGKIYMQSAIDCHSRYAWARLYPSKLPVTAVHILNNDVIPTFEAHDARIETVLSDNGREFCGRPDQHPYELFLQLEEIEHRTTKVRRPQSNGIVERFHRTVLDEHFRVEGRRTWFETIEEMQAVLDEWLALYNTRRPHQGRNMGGRTPLKAFIDGLRKAPGTPPQKTKGETLTTRPKQASMQSETRAA</sequence>
<dbReference type="Pfam" id="PF13683">
    <property type="entry name" value="rve_3"/>
    <property type="match status" value="1"/>
</dbReference>
<dbReference type="KEGG" id="pphr:APZ00_10060"/>
<dbReference type="GO" id="GO:0003676">
    <property type="term" value="F:nucleic acid binding"/>
    <property type="evidence" value="ECO:0007669"/>
    <property type="project" value="InterPro"/>
</dbReference>
<dbReference type="SUPFAM" id="SSF46689">
    <property type="entry name" value="Homeodomain-like"/>
    <property type="match status" value="1"/>
</dbReference>